<comment type="similarity">
    <text evidence="1">Belongs to the RNase PH family.</text>
</comment>
<reference evidence="4 5" key="1">
    <citation type="submission" date="2024-10" db="EMBL/GenBank/DDBJ databases">
        <title>Updated reference genomes for cyclostephanoid diatoms.</title>
        <authorList>
            <person name="Roberts W.R."/>
            <person name="Alverson A.J."/>
        </authorList>
    </citation>
    <scope>NUCLEOTIDE SEQUENCE [LARGE SCALE GENOMIC DNA]</scope>
    <source>
        <strain evidence="4 5">AJA276-08</strain>
    </source>
</reference>
<feature type="compositionally biased region" description="Acidic residues" evidence="2">
    <location>
        <begin position="283"/>
        <end position="293"/>
    </location>
</feature>
<dbReference type="EMBL" id="JALLAZ020001822">
    <property type="protein sequence ID" value="KAL3762635.1"/>
    <property type="molecule type" value="Genomic_DNA"/>
</dbReference>
<organism evidence="4 5">
    <name type="scientific">Stephanodiscus triporus</name>
    <dbReference type="NCBI Taxonomy" id="2934178"/>
    <lineage>
        <taxon>Eukaryota</taxon>
        <taxon>Sar</taxon>
        <taxon>Stramenopiles</taxon>
        <taxon>Ochrophyta</taxon>
        <taxon>Bacillariophyta</taxon>
        <taxon>Coscinodiscophyceae</taxon>
        <taxon>Thalassiosirophycidae</taxon>
        <taxon>Stephanodiscales</taxon>
        <taxon>Stephanodiscaceae</taxon>
        <taxon>Stephanodiscus</taxon>
    </lineage>
</organism>
<evidence type="ECO:0000259" key="3">
    <source>
        <dbReference type="Pfam" id="PF01138"/>
    </source>
</evidence>
<dbReference type="InterPro" id="IPR050080">
    <property type="entry name" value="RNase_PH"/>
</dbReference>
<keyword evidence="5" id="KW-1185">Reference proteome</keyword>
<dbReference type="InterPro" id="IPR027408">
    <property type="entry name" value="PNPase/RNase_PH_dom_sf"/>
</dbReference>
<proteinExistence type="inferred from homology"/>
<evidence type="ECO:0000313" key="4">
    <source>
        <dbReference type="EMBL" id="KAL3762635.1"/>
    </source>
</evidence>
<feature type="compositionally biased region" description="Low complexity" evidence="2">
    <location>
        <begin position="268"/>
        <end position="277"/>
    </location>
</feature>
<feature type="region of interest" description="Disordered" evidence="2">
    <location>
        <begin position="222"/>
        <end position="293"/>
    </location>
</feature>
<evidence type="ECO:0000256" key="2">
    <source>
        <dbReference type="SAM" id="MobiDB-lite"/>
    </source>
</evidence>
<accession>A0ABD3MET2</accession>
<dbReference type="Gene3D" id="3.30.230.70">
    <property type="entry name" value="GHMP Kinase, N-terminal domain"/>
    <property type="match status" value="1"/>
</dbReference>
<dbReference type="PANTHER" id="PTHR11953:SF0">
    <property type="entry name" value="EXOSOME COMPLEX COMPONENT RRP41"/>
    <property type="match status" value="1"/>
</dbReference>
<evidence type="ECO:0000313" key="5">
    <source>
        <dbReference type="Proteomes" id="UP001530315"/>
    </source>
</evidence>
<dbReference type="InterPro" id="IPR001247">
    <property type="entry name" value="ExoRNase_PH_dom1"/>
</dbReference>
<feature type="compositionally biased region" description="Basic residues" evidence="2">
    <location>
        <begin position="27"/>
        <end position="39"/>
    </location>
</feature>
<evidence type="ECO:0000256" key="1">
    <source>
        <dbReference type="ARBA" id="ARBA00006678"/>
    </source>
</evidence>
<sequence>MTSGDRSKNDIDDDDDDRYDHGAGPPRPRRQCRRTRPHRGPTTFRPLSAELSSLSRSDGSASLRVGDTHVLCAIHGPTMPRNSRHERYDRGVMSVAFSRGMLAPSSGVGVGGEDEEDMADPPLTTTTTTTETAKSLPLPPGLGATEREMERFVRDSLAPFVRLEDYPRCVIQVVVQVIQADGSVLGTAVNCAVLALMDAGVAMRGVPVATTCVVFDERDDRSANVEDGGRGRTTTTTTTTTAWLDPTAEEESGGGGRRGIAIVVTDASGSSSSSSSSLPGCSDDYDYDHDHDHDDDEAVVAMRTFGHPASIDGITSAVEHSRRHGAPAMAAFFRLAIEGKVNREVRTLWS</sequence>
<dbReference type="Proteomes" id="UP001530315">
    <property type="component" value="Unassembled WGS sequence"/>
</dbReference>
<dbReference type="SUPFAM" id="SSF54211">
    <property type="entry name" value="Ribosomal protein S5 domain 2-like"/>
    <property type="match status" value="1"/>
</dbReference>
<feature type="region of interest" description="Disordered" evidence="2">
    <location>
        <begin position="1"/>
        <end position="61"/>
    </location>
</feature>
<dbReference type="AlphaFoldDB" id="A0ABD3MET2"/>
<dbReference type="PANTHER" id="PTHR11953">
    <property type="entry name" value="EXOSOME COMPLEX COMPONENT"/>
    <property type="match status" value="1"/>
</dbReference>
<protein>
    <recommendedName>
        <fullName evidence="3">Exoribonuclease phosphorolytic domain-containing protein</fullName>
    </recommendedName>
</protein>
<feature type="compositionally biased region" description="Low complexity" evidence="2">
    <location>
        <begin position="47"/>
        <end position="61"/>
    </location>
</feature>
<gene>
    <name evidence="4" type="ORF">ACHAW5_001228</name>
</gene>
<name>A0ABD3MET2_9STRA</name>
<dbReference type="Pfam" id="PF01138">
    <property type="entry name" value="RNase_PH"/>
    <property type="match status" value="1"/>
</dbReference>
<dbReference type="InterPro" id="IPR020568">
    <property type="entry name" value="Ribosomal_Su5_D2-typ_SF"/>
</dbReference>
<feature type="domain" description="Exoribonuclease phosphorolytic" evidence="3">
    <location>
        <begin position="44"/>
        <end position="201"/>
    </location>
</feature>
<feature type="compositionally biased region" description="Basic and acidic residues" evidence="2">
    <location>
        <begin position="1"/>
        <end position="10"/>
    </location>
</feature>
<comment type="caution">
    <text evidence="4">The sequence shown here is derived from an EMBL/GenBank/DDBJ whole genome shotgun (WGS) entry which is preliminary data.</text>
</comment>